<evidence type="ECO:0000313" key="1">
    <source>
        <dbReference type="EMBL" id="GHB41562.1"/>
    </source>
</evidence>
<proteinExistence type="predicted"/>
<dbReference type="Proteomes" id="UP000642673">
    <property type="component" value="Unassembled WGS sequence"/>
</dbReference>
<protein>
    <submittedName>
        <fullName evidence="1">Uncharacterized protein</fullName>
    </submittedName>
</protein>
<evidence type="ECO:0000313" key="2">
    <source>
        <dbReference type="Proteomes" id="UP000642673"/>
    </source>
</evidence>
<reference evidence="2" key="1">
    <citation type="journal article" date="2019" name="Int. J. Syst. Evol. Microbiol.">
        <title>The Global Catalogue of Microorganisms (GCM) 10K type strain sequencing project: providing services to taxonomists for standard genome sequencing and annotation.</title>
        <authorList>
            <consortium name="The Broad Institute Genomics Platform"/>
            <consortium name="The Broad Institute Genome Sequencing Center for Infectious Disease"/>
            <person name="Wu L."/>
            <person name="Ma J."/>
        </authorList>
    </citation>
    <scope>NUCLEOTIDE SEQUENCE [LARGE SCALE GENOMIC DNA]</scope>
    <source>
        <strain evidence="2">JCM 4738</strain>
    </source>
</reference>
<comment type="caution">
    <text evidence="1">The sequence shown here is derived from an EMBL/GenBank/DDBJ whole genome shotgun (WGS) entry which is preliminary data.</text>
</comment>
<name>A0ABQ3ERR5_9ACTN</name>
<sequence length="65" mass="7270">MSDRINRRALPYRGVVREGPNGGRVPWGACAYSACPALMKAAPRGLRDFMNRYETPRITPHRGAQ</sequence>
<organism evidence="1 2">
    <name type="scientific">Streptomyces cirratus</name>
    <dbReference type="NCBI Taxonomy" id="68187"/>
    <lineage>
        <taxon>Bacteria</taxon>
        <taxon>Bacillati</taxon>
        <taxon>Actinomycetota</taxon>
        <taxon>Actinomycetes</taxon>
        <taxon>Kitasatosporales</taxon>
        <taxon>Streptomycetaceae</taxon>
        <taxon>Streptomyces</taxon>
    </lineage>
</organism>
<keyword evidence="2" id="KW-1185">Reference proteome</keyword>
<accession>A0ABQ3ERR5</accession>
<dbReference type="EMBL" id="BMVP01000001">
    <property type="protein sequence ID" value="GHB41562.1"/>
    <property type="molecule type" value="Genomic_DNA"/>
</dbReference>
<gene>
    <name evidence="1" type="ORF">GCM10010347_09080</name>
</gene>